<protein>
    <submittedName>
        <fullName evidence="1">Uncharacterized protein</fullName>
    </submittedName>
</protein>
<evidence type="ECO:0000313" key="1">
    <source>
        <dbReference type="EMBL" id="KAI3810884.1"/>
    </source>
</evidence>
<proteinExistence type="predicted"/>
<gene>
    <name evidence="1" type="ORF">L1987_20507</name>
</gene>
<keyword evidence="2" id="KW-1185">Reference proteome</keyword>
<dbReference type="EMBL" id="CM042024">
    <property type="protein sequence ID" value="KAI3810884.1"/>
    <property type="molecule type" value="Genomic_DNA"/>
</dbReference>
<organism evidence="1 2">
    <name type="scientific">Smallanthus sonchifolius</name>
    <dbReference type="NCBI Taxonomy" id="185202"/>
    <lineage>
        <taxon>Eukaryota</taxon>
        <taxon>Viridiplantae</taxon>
        <taxon>Streptophyta</taxon>
        <taxon>Embryophyta</taxon>
        <taxon>Tracheophyta</taxon>
        <taxon>Spermatophyta</taxon>
        <taxon>Magnoliopsida</taxon>
        <taxon>eudicotyledons</taxon>
        <taxon>Gunneridae</taxon>
        <taxon>Pentapetalae</taxon>
        <taxon>asterids</taxon>
        <taxon>campanulids</taxon>
        <taxon>Asterales</taxon>
        <taxon>Asteraceae</taxon>
        <taxon>Asteroideae</taxon>
        <taxon>Heliantheae alliance</taxon>
        <taxon>Millerieae</taxon>
        <taxon>Smallanthus</taxon>
    </lineage>
</organism>
<sequence>MVELKKSIYRSVDEVMQLPDSDLQRMMELGEAHEPENDSERHLLLVIKHHFNPSKDVVIDVKPLQSYYPFVNCCGLHNFAVDLQVVADKASQQHQTFDAADRQIISSFDFATNTSAVTLTHLSA</sequence>
<dbReference type="Proteomes" id="UP001056120">
    <property type="component" value="Linkage Group LG07"/>
</dbReference>
<reference evidence="1 2" key="2">
    <citation type="journal article" date="2022" name="Mol. Ecol. Resour.">
        <title>The genomes of chicory, endive, great burdock and yacon provide insights into Asteraceae paleo-polyploidization history and plant inulin production.</title>
        <authorList>
            <person name="Fan W."/>
            <person name="Wang S."/>
            <person name="Wang H."/>
            <person name="Wang A."/>
            <person name="Jiang F."/>
            <person name="Liu H."/>
            <person name="Zhao H."/>
            <person name="Xu D."/>
            <person name="Zhang Y."/>
        </authorList>
    </citation>
    <scope>NUCLEOTIDE SEQUENCE [LARGE SCALE GENOMIC DNA]</scope>
    <source>
        <strain evidence="2">cv. Yunnan</strain>
        <tissue evidence="1">Leaves</tissue>
    </source>
</reference>
<reference evidence="2" key="1">
    <citation type="journal article" date="2022" name="Mol. Ecol. Resour.">
        <title>The genomes of chicory, endive, great burdock and yacon provide insights into Asteraceae palaeo-polyploidization history and plant inulin production.</title>
        <authorList>
            <person name="Fan W."/>
            <person name="Wang S."/>
            <person name="Wang H."/>
            <person name="Wang A."/>
            <person name="Jiang F."/>
            <person name="Liu H."/>
            <person name="Zhao H."/>
            <person name="Xu D."/>
            <person name="Zhang Y."/>
        </authorList>
    </citation>
    <scope>NUCLEOTIDE SEQUENCE [LARGE SCALE GENOMIC DNA]</scope>
    <source>
        <strain evidence="2">cv. Yunnan</strain>
    </source>
</reference>
<name>A0ACB9IS74_9ASTR</name>
<comment type="caution">
    <text evidence="1">The sequence shown here is derived from an EMBL/GenBank/DDBJ whole genome shotgun (WGS) entry which is preliminary data.</text>
</comment>
<evidence type="ECO:0000313" key="2">
    <source>
        <dbReference type="Proteomes" id="UP001056120"/>
    </source>
</evidence>
<accession>A0ACB9IS74</accession>